<keyword evidence="6" id="KW-0663">Pyridoxal phosphate</keyword>
<dbReference type="InterPro" id="IPR020578">
    <property type="entry name" value="Aminotrans_V_PyrdxlP_BS"/>
</dbReference>
<dbReference type="InterPro" id="IPR015421">
    <property type="entry name" value="PyrdxlP-dep_Trfase_major"/>
</dbReference>
<evidence type="ECO:0000313" key="11">
    <source>
        <dbReference type="Proteomes" id="UP001489004"/>
    </source>
</evidence>
<dbReference type="EC" id="2.6.1.44" evidence="3"/>
<sequence length="467" mass="50448">MLCPAGGSLAELSLIDRHTLCRARSVYPVQSFISSRSSLSLPSSSTSECLQGLLTGRWLWSSAPFSTKMASHAGRPREPIPAVSDEFRGLKTPLQVPARILMGPGPSNAHPRVLAAQSLPLLGHLHPPFLHIMDEIQAGLRYAFQTTSKYTLLISGTGHAGMEAAISNLLEPGQTIVVGNNGIWGTRVCDMAARFGGNVIDLKTPAGTSFSLEQLTSAVEQHKPAVLFLCQGESSTGAHQSLAGVGDLCHKHNCLLLVDTVCSLGGVPLFADAWGIDCIYSGSQKCLSAPPGASPFFMSERAVQALQARKTKPATYNLDLNLIGDYWGWFAKRSYHHTGPVSTWYAMREAMAIVCEIGLEPMWKRHLEMHNRLWAGLSQLGLQPFVEDEKDRLITVNTIKVPEGVDFLAVAKYAMDTYSLEIAGGLGPTAGKVWRVGIMGYNATAANVDLVIMAFAEGLKQQGYTKK</sequence>
<evidence type="ECO:0000256" key="2">
    <source>
        <dbReference type="ARBA" id="ARBA00009236"/>
    </source>
</evidence>
<dbReference type="InterPro" id="IPR015424">
    <property type="entry name" value="PyrdxlP-dep_Trfase"/>
</dbReference>
<reference evidence="10 11" key="1">
    <citation type="journal article" date="2024" name="Nat. Commun.">
        <title>Phylogenomics reveals the evolutionary origins of lichenization in chlorophyte algae.</title>
        <authorList>
            <person name="Puginier C."/>
            <person name="Libourel C."/>
            <person name="Otte J."/>
            <person name="Skaloud P."/>
            <person name="Haon M."/>
            <person name="Grisel S."/>
            <person name="Petersen M."/>
            <person name="Berrin J.G."/>
            <person name="Delaux P.M."/>
            <person name="Dal Grande F."/>
            <person name="Keller J."/>
        </authorList>
    </citation>
    <scope>NUCLEOTIDE SEQUENCE [LARGE SCALE GENOMIC DNA]</scope>
    <source>
        <strain evidence="10 11">SAG 2043</strain>
    </source>
</reference>
<dbReference type="FunFam" id="3.40.640.10:FF:000027">
    <property type="entry name" value="Serine--pyruvate aminotransferase, mitochondrial"/>
    <property type="match status" value="1"/>
</dbReference>
<comment type="similarity">
    <text evidence="2 7">Belongs to the class-V pyridoxal-phosphate-dependent aminotransferase family.</text>
</comment>
<evidence type="ECO:0000256" key="8">
    <source>
        <dbReference type="RuleBase" id="RU004504"/>
    </source>
</evidence>
<evidence type="ECO:0000259" key="9">
    <source>
        <dbReference type="Pfam" id="PF00266"/>
    </source>
</evidence>
<dbReference type="Gene3D" id="3.90.1150.10">
    <property type="entry name" value="Aspartate Aminotransferase, domain 1"/>
    <property type="match status" value="1"/>
</dbReference>
<evidence type="ECO:0000256" key="5">
    <source>
        <dbReference type="ARBA" id="ARBA00022679"/>
    </source>
</evidence>
<keyword evidence="11" id="KW-1185">Reference proteome</keyword>
<dbReference type="PROSITE" id="PS00595">
    <property type="entry name" value="AA_TRANSFER_CLASS_5"/>
    <property type="match status" value="1"/>
</dbReference>
<protein>
    <recommendedName>
        <fullName evidence="3">alanine--glyoxylate transaminase</fullName>
        <ecNumber evidence="3">2.6.1.44</ecNumber>
    </recommendedName>
</protein>
<evidence type="ECO:0000256" key="4">
    <source>
        <dbReference type="ARBA" id="ARBA00022576"/>
    </source>
</evidence>
<dbReference type="Gene3D" id="3.40.640.10">
    <property type="entry name" value="Type I PLP-dependent aspartate aminotransferase-like (Major domain)"/>
    <property type="match status" value="1"/>
</dbReference>
<evidence type="ECO:0000313" key="10">
    <source>
        <dbReference type="EMBL" id="KAK9813216.1"/>
    </source>
</evidence>
<keyword evidence="4" id="KW-0032">Aminotransferase</keyword>
<dbReference type="AlphaFoldDB" id="A0AAW1PUK6"/>
<evidence type="ECO:0000256" key="1">
    <source>
        <dbReference type="ARBA" id="ARBA00001933"/>
    </source>
</evidence>
<dbReference type="FunFam" id="3.90.1150.10:FF:000039">
    <property type="entry name" value="Serine--pyruvate aminotransferase"/>
    <property type="match status" value="1"/>
</dbReference>
<proteinExistence type="inferred from homology"/>
<gene>
    <name evidence="10" type="ORF">WJX72_010906</name>
</gene>
<dbReference type="PANTHER" id="PTHR21152">
    <property type="entry name" value="AMINOTRANSFERASE CLASS V"/>
    <property type="match status" value="1"/>
</dbReference>
<comment type="caution">
    <text evidence="10">The sequence shown here is derived from an EMBL/GenBank/DDBJ whole genome shotgun (WGS) entry which is preliminary data.</text>
</comment>
<comment type="cofactor">
    <cofactor evidence="1 8">
        <name>pyridoxal 5'-phosphate</name>
        <dbReference type="ChEBI" id="CHEBI:597326"/>
    </cofactor>
</comment>
<accession>A0AAW1PUK6</accession>
<dbReference type="SUPFAM" id="SSF53383">
    <property type="entry name" value="PLP-dependent transferases"/>
    <property type="match status" value="1"/>
</dbReference>
<dbReference type="EMBL" id="JALJOR010000008">
    <property type="protein sequence ID" value="KAK9813216.1"/>
    <property type="molecule type" value="Genomic_DNA"/>
</dbReference>
<evidence type="ECO:0000256" key="3">
    <source>
        <dbReference type="ARBA" id="ARBA00013049"/>
    </source>
</evidence>
<organism evidence="10 11">
    <name type="scientific">[Myrmecia] bisecta</name>
    <dbReference type="NCBI Taxonomy" id="41462"/>
    <lineage>
        <taxon>Eukaryota</taxon>
        <taxon>Viridiplantae</taxon>
        <taxon>Chlorophyta</taxon>
        <taxon>core chlorophytes</taxon>
        <taxon>Trebouxiophyceae</taxon>
        <taxon>Trebouxiales</taxon>
        <taxon>Trebouxiaceae</taxon>
        <taxon>Myrmecia</taxon>
    </lineage>
</organism>
<dbReference type="GO" id="GO:0019265">
    <property type="term" value="P:glycine biosynthetic process, by transamination of glyoxylate"/>
    <property type="evidence" value="ECO:0007669"/>
    <property type="project" value="TreeGrafter"/>
</dbReference>
<feature type="domain" description="Aminotransferase class V" evidence="9">
    <location>
        <begin position="124"/>
        <end position="437"/>
    </location>
</feature>
<dbReference type="Pfam" id="PF00266">
    <property type="entry name" value="Aminotran_5"/>
    <property type="match status" value="1"/>
</dbReference>
<evidence type="ECO:0000256" key="7">
    <source>
        <dbReference type="RuleBase" id="RU004075"/>
    </source>
</evidence>
<dbReference type="Proteomes" id="UP001489004">
    <property type="component" value="Unassembled WGS sequence"/>
</dbReference>
<evidence type="ECO:0000256" key="6">
    <source>
        <dbReference type="ARBA" id="ARBA00022898"/>
    </source>
</evidence>
<dbReference type="GO" id="GO:0008453">
    <property type="term" value="F:alanine-glyoxylate transaminase activity"/>
    <property type="evidence" value="ECO:0007669"/>
    <property type="project" value="UniProtKB-EC"/>
</dbReference>
<dbReference type="InterPro" id="IPR015422">
    <property type="entry name" value="PyrdxlP-dep_Trfase_small"/>
</dbReference>
<keyword evidence="5" id="KW-0808">Transferase</keyword>
<dbReference type="GO" id="GO:0004760">
    <property type="term" value="F:L-serine-pyruvate transaminase activity"/>
    <property type="evidence" value="ECO:0007669"/>
    <property type="project" value="TreeGrafter"/>
</dbReference>
<dbReference type="CDD" id="cd06451">
    <property type="entry name" value="AGAT_like"/>
    <property type="match status" value="1"/>
</dbReference>
<dbReference type="PANTHER" id="PTHR21152:SF40">
    <property type="entry name" value="ALANINE--GLYOXYLATE AMINOTRANSFERASE"/>
    <property type="match status" value="1"/>
</dbReference>
<name>A0AAW1PUK6_9CHLO</name>
<dbReference type="InterPro" id="IPR000192">
    <property type="entry name" value="Aminotrans_V_dom"/>
</dbReference>
<dbReference type="GO" id="GO:0005777">
    <property type="term" value="C:peroxisome"/>
    <property type="evidence" value="ECO:0007669"/>
    <property type="project" value="TreeGrafter"/>
</dbReference>